<accession>A0ABS9I134</accession>
<comment type="caution">
    <text evidence="1">The sequence shown here is derived from an EMBL/GenBank/DDBJ whole genome shotgun (WGS) entry which is preliminary data.</text>
</comment>
<evidence type="ECO:0000313" key="2">
    <source>
        <dbReference type="Proteomes" id="UP001162905"/>
    </source>
</evidence>
<dbReference type="RefSeq" id="WP_237250755.1">
    <property type="nucleotide sequence ID" value="NZ_JAKJXE010000005.1"/>
</dbReference>
<dbReference type="EMBL" id="JAKJXH010000003">
    <property type="protein sequence ID" value="MCF7541515.1"/>
    <property type="molecule type" value="Genomic_DNA"/>
</dbReference>
<evidence type="ECO:0000313" key="1">
    <source>
        <dbReference type="EMBL" id="MCF7541515.1"/>
    </source>
</evidence>
<proteinExistence type="predicted"/>
<organism evidence="1 2">
    <name type="scientific">Pseudomonas petrae</name>
    <dbReference type="NCBI Taxonomy" id="2912190"/>
    <lineage>
        <taxon>Bacteria</taxon>
        <taxon>Pseudomonadati</taxon>
        <taxon>Pseudomonadota</taxon>
        <taxon>Gammaproteobacteria</taxon>
        <taxon>Pseudomonadales</taxon>
        <taxon>Pseudomonadaceae</taxon>
        <taxon>Pseudomonas</taxon>
    </lineage>
</organism>
<keyword evidence="2" id="KW-1185">Reference proteome</keyword>
<dbReference type="Proteomes" id="UP001162905">
    <property type="component" value="Unassembled WGS sequence"/>
</dbReference>
<name>A0ABS9I134_9PSED</name>
<gene>
    <name evidence="1" type="ORF">L4G47_04675</name>
</gene>
<protein>
    <submittedName>
        <fullName evidence="1">Uncharacterized protein</fullName>
    </submittedName>
</protein>
<reference evidence="1" key="1">
    <citation type="submission" date="2022-01" db="EMBL/GenBank/DDBJ databases">
        <title>Pseudomonas sp. nov. isolated from Antarctic regolith.</title>
        <authorList>
            <person name="Novakova D."/>
            <person name="Sedlar K."/>
        </authorList>
    </citation>
    <scope>NUCLEOTIDE SEQUENCE</scope>
    <source>
        <strain evidence="1">P2647</strain>
    </source>
</reference>
<sequence>MPHTVQYRPVLIDQIISSHRISSYSKVFSVTNDVELVGAYLWNSHACASL</sequence>